<feature type="region of interest" description="Disordered" evidence="1">
    <location>
        <begin position="596"/>
        <end position="670"/>
    </location>
</feature>
<dbReference type="Pfam" id="PF15741">
    <property type="entry name" value="LRIF1"/>
    <property type="match status" value="1"/>
</dbReference>
<dbReference type="GO" id="GO:0006355">
    <property type="term" value="P:regulation of DNA-templated transcription"/>
    <property type="evidence" value="ECO:0007669"/>
    <property type="project" value="InterPro"/>
</dbReference>
<dbReference type="Proteomes" id="UP000544127">
    <property type="component" value="Unassembled WGS sequence"/>
</dbReference>
<dbReference type="PANTHER" id="PTHR16131">
    <property type="entry name" value="LIGAND-DEPENDENT NUCLEAR RECEPTOR-INTERACTING FACTOR 1"/>
    <property type="match status" value="1"/>
</dbReference>
<dbReference type="AlphaFoldDB" id="A0A7K6B4I3"/>
<evidence type="ECO:0000313" key="2">
    <source>
        <dbReference type="EMBL" id="NWU97213.1"/>
    </source>
</evidence>
<proteinExistence type="predicted"/>
<feature type="compositionally biased region" description="Polar residues" evidence="1">
    <location>
        <begin position="614"/>
        <end position="626"/>
    </location>
</feature>
<gene>
    <name evidence="2" type="primary">Lrif1</name>
    <name evidence="2" type="ORF">UPUEPO_R02866</name>
</gene>
<feature type="compositionally biased region" description="Polar residues" evidence="1">
    <location>
        <begin position="661"/>
        <end position="670"/>
    </location>
</feature>
<organism evidence="2 3">
    <name type="scientific">Upupa epops</name>
    <name type="common">Eurasian hoopoe</name>
    <dbReference type="NCBI Taxonomy" id="57439"/>
    <lineage>
        <taxon>Eukaryota</taxon>
        <taxon>Metazoa</taxon>
        <taxon>Chordata</taxon>
        <taxon>Craniata</taxon>
        <taxon>Vertebrata</taxon>
        <taxon>Euteleostomi</taxon>
        <taxon>Archelosauria</taxon>
        <taxon>Archosauria</taxon>
        <taxon>Dinosauria</taxon>
        <taxon>Saurischia</taxon>
        <taxon>Theropoda</taxon>
        <taxon>Coelurosauria</taxon>
        <taxon>Aves</taxon>
        <taxon>Neognathae</taxon>
        <taxon>Neoaves</taxon>
        <taxon>Telluraves</taxon>
        <taxon>Coraciimorphae</taxon>
        <taxon>Bucerotiformes</taxon>
        <taxon>Upupidae</taxon>
        <taxon>Upupa</taxon>
    </lineage>
</organism>
<feature type="non-terminal residue" evidence="2">
    <location>
        <position position="1"/>
    </location>
</feature>
<dbReference type="GO" id="GO:0042974">
    <property type="term" value="F:nuclear retinoic acid receptor binding"/>
    <property type="evidence" value="ECO:0007669"/>
    <property type="project" value="InterPro"/>
</dbReference>
<dbReference type="InterPro" id="IPR026191">
    <property type="entry name" value="LRIF1"/>
</dbReference>
<dbReference type="PANTHER" id="PTHR16131:SF2">
    <property type="entry name" value="LIGAND-DEPENDENT NUCLEAR RECEPTOR-INTERACTING FACTOR 1"/>
    <property type="match status" value="1"/>
</dbReference>
<evidence type="ECO:0000313" key="3">
    <source>
        <dbReference type="Proteomes" id="UP000544127"/>
    </source>
</evidence>
<feature type="non-terminal residue" evidence="2">
    <location>
        <position position="726"/>
    </location>
</feature>
<dbReference type="EMBL" id="VZRI01009281">
    <property type="protein sequence ID" value="NWU97213.1"/>
    <property type="molecule type" value="Genomic_DNA"/>
</dbReference>
<evidence type="ECO:0000256" key="1">
    <source>
        <dbReference type="SAM" id="MobiDB-lite"/>
    </source>
</evidence>
<comment type="caution">
    <text evidence="2">The sequence shown here is derived from an EMBL/GenBank/DDBJ whole genome shotgun (WGS) entry which is preliminary data.</text>
</comment>
<name>A0A7K6B4I3_UPUEP</name>
<dbReference type="OrthoDB" id="9944055at2759"/>
<protein>
    <submittedName>
        <fullName evidence="2">LRIF1 factor</fullName>
    </submittedName>
</protein>
<accession>A0A7K6B4I3</accession>
<keyword evidence="3" id="KW-1185">Reference proteome</keyword>
<reference evidence="2 3" key="1">
    <citation type="submission" date="2019-09" db="EMBL/GenBank/DDBJ databases">
        <title>Bird 10,000 Genomes (B10K) Project - Family phase.</title>
        <authorList>
            <person name="Zhang G."/>
        </authorList>
    </citation>
    <scope>NUCLEOTIDE SEQUENCE [LARGE SCALE GENOMIC DNA]</scope>
    <source>
        <strain evidence="2">B10K-DU-012-37</strain>
    </source>
</reference>
<sequence length="726" mass="77372">SIAGCVYRVVQTTEPDGKNLLKLIPVSKSSGSFVPIVQSSAMSGNSKANISSPLNAALKTQLATATAPSLVSPGKIFLARTLENQDSVRTGSEIKSVITKSAANNPSGCVSVDRLSLQNIAVMSSPKQNNTMYTILNTRSHPVNVKSPVLPLGHHIQIPADAEVKSVPASFLPAVIQQKILAAATTSLSEGAESAKTPTVIYVSPVNTVKTALPKSLPPGHPQPATEVSKALIVTPTQKGSSSFAEAGTSGGQQSQQTPIQWIVQETPQTPPPRLIPVKSSNNMASKILKALSDVNTVKGSPTNILPACSSSAGGSQAKITSLKGNSLVMHNGKVYLLTKRGFGVVSAQADKLPPSPSDASLKQNEMPKPTISTEINKITNQVVNLVLSKSKGVLCNVGSNSNNSSTVGIGNGLEPAPTALATPSANQQSPVHQKPFTESRSSGVTAVAAVGPQESVCQNSREASHSPAAASAVFPQCEQECESSEDLQKIKREKMDSPAKVIKINHQEKMPLKQDMELRKKFGLFKEERVYVKKMPSCTRYVEPEKKGFANNSLRKENGSCSSSPLDAKITNRRWERAKGEKVIVSLGEFLTKKRKRKSAPLTESGKRRRTKSNANLISENTVSASSVLTRSVSPPPVSPQPSISTDVVVPSVEEESAQDPCTQCSDNQEPALPVVVSCEGNASIFDASPLPPPDLDETVRDEKIKRLKQLLREREVALEEIRRK</sequence>